<dbReference type="GO" id="GO:0004427">
    <property type="term" value="F:inorganic diphosphate phosphatase activity"/>
    <property type="evidence" value="ECO:0007669"/>
    <property type="project" value="RHEA"/>
</dbReference>
<evidence type="ECO:0000256" key="15">
    <source>
        <dbReference type="ARBA" id="ARBA00036105"/>
    </source>
</evidence>
<comment type="catalytic activity">
    <reaction evidence="23">
        <text>pyridoxal 5'-phosphate + H2O = pyridoxal + phosphate</text>
        <dbReference type="Rhea" id="RHEA:20533"/>
        <dbReference type="ChEBI" id="CHEBI:15377"/>
        <dbReference type="ChEBI" id="CHEBI:17310"/>
        <dbReference type="ChEBI" id="CHEBI:43474"/>
        <dbReference type="ChEBI" id="CHEBI:597326"/>
    </reaction>
    <physiologicalReaction direction="left-to-right" evidence="23">
        <dbReference type="Rhea" id="RHEA:20534"/>
    </physiologicalReaction>
</comment>
<comment type="catalytic activity">
    <reaction evidence="20">
        <text>diphosphate + H2O = 2 phosphate + H(+)</text>
        <dbReference type="Rhea" id="RHEA:24576"/>
        <dbReference type="ChEBI" id="CHEBI:15377"/>
        <dbReference type="ChEBI" id="CHEBI:15378"/>
        <dbReference type="ChEBI" id="CHEBI:33019"/>
        <dbReference type="ChEBI" id="CHEBI:43474"/>
    </reaction>
    <physiologicalReaction direction="left-to-right" evidence="20">
        <dbReference type="Rhea" id="RHEA:24577"/>
    </physiologicalReaction>
</comment>
<evidence type="ECO:0000256" key="16">
    <source>
        <dbReference type="ARBA" id="ARBA00036923"/>
    </source>
</evidence>
<feature type="binding site" evidence="26">
    <location>
        <position position="338"/>
    </location>
    <ligand>
        <name>Zn(2+)</name>
        <dbReference type="ChEBI" id="CHEBI:29105"/>
        <label>2</label>
    </ligand>
</feature>
<feature type="binding site" evidence="26">
    <location>
        <position position="379"/>
    </location>
    <ligand>
        <name>Zn(2+)</name>
        <dbReference type="ChEBI" id="CHEBI:29105"/>
        <label>2</label>
    </ligand>
</feature>
<dbReference type="InterPro" id="IPR017850">
    <property type="entry name" value="Alkaline_phosphatase_core_sf"/>
</dbReference>
<comment type="similarity">
    <text evidence="2 27">Belongs to the alkaline phosphatase family.</text>
</comment>
<keyword evidence="28" id="KW-0732">Signal</keyword>
<evidence type="ECO:0000256" key="19">
    <source>
        <dbReference type="ARBA" id="ARBA00042603"/>
    </source>
</evidence>
<evidence type="ECO:0000256" key="9">
    <source>
        <dbReference type="ARBA" id="ARBA00022801"/>
    </source>
</evidence>
<evidence type="ECO:0000256" key="14">
    <source>
        <dbReference type="ARBA" id="ARBA00023288"/>
    </source>
</evidence>
<evidence type="ECO:0000256" key="12">
    <source>
        <dbReference type="ARBA" id="ARBA00023136"/>
    </source>
</evidence>
<evidence type="ECO:0000256" key="17">
    <source>
        <dbReference type="ARBA" id="ARBA00037828"/>
    </source>
</evidence>
<dbReference type="GO" id="GO:0033883">
    <property type="term" value="F:pyridoxal phosphatase activity"/>
    <property type="evidence" value="ECO:0007669"/>
    <property type="project" value="RHEA"/>
</dbReference>
<evidence type="ECO:0000256" key="24">
    <source>
        <dbReference type="ARBA" id="ARBA00049526"/>
    </source>
</evidence>
<comment type="catalytic activity">
    <reaction evidence="21">
        <text>ATP + H2O = ADP + phosphate + H(+)</text>
        <dbReference type="Rhea" id="RHEA:13065"/>
        <dbReference type="ChEBI" id="CHEBI:15377"/>
        <dbReference type="ChEBI" id="CHEBI:15378"/>
        <dbReference type="ChEBI" id="CHEBI:30616"/>
        <dbReference type="ChEBI" id="CHEBI:43474"/>
        <dbReference type="ChEBI" id="CHEBI:456216"/>
    </reaction>
    <physiologicalReaction direction="left-to-right" evidence="21">
        <dbReference type="Rhea" id="RHEA:13066"/>
    </physiologicalReaction>
</comment>
<evidence type="ECO:0000313" key="29">
    <source>
        <dbReference type="EMBL" id="AER46069.1"/>
    </source>
</evidence>
<evidence type="ECO:0000256" key="10">
    <source>
        <dbReference type="ARBA" id="ARBA00022833"/>
    </source>
</evidence>
<evidence type="ECO:0000256" key="25">
    <source>
        <dbReference type="PIRSR" id="PIRSR601952-1"/>
    </source>
</evidence>
<keyword evidence="8 26" id="KW-0479">Metal-binding</keyword>
<dbReference type="GO" id="GO:0052732">
    <property type="term" value="F:phosphoethanolamine phosphatase activity"/>
    <property type="evidence" value="ECO:0007669"/>
    <property type="project" value="RHEA"/>
</dbReference>
<dbReference type="PRINTS" id="PR00113">
    <property type="entry name" value="ALKPHPHTASE"/>
</dbReference>
<comment type="cofactor">
    <cofactor evidence="26">
        <name>Mg(2+)</name>
        <dbReference type="ChEBI" id="CHEBI:18420"/>
    </cofactor>
    <text evidence="26">Binds 1 Mg(2+) ion.</text>
</comment>
<keyword evidence="5" id="KW-1003">Cell membrane</keyword>
<gene>
    <name evidence="29" type="primary">AP1</name>
</gene>
<dbReference type="GO" id="GO:0046872">
    <property type="term" value="F:metal ion binding"/>
    <property type="evidence" value="ECO:0007669"/>
    <property type="project" value="UniProtKB-KW"/>
</dbReference>
<name>G8H3N8_EUPSC</name>
<evidence type="ECO:0000256" key="1">
    <source>
        <dbReference type="ARBA" id="ARBA00004609"/>
    </source>
</evidence>
<reference evidence="29" key="1">
    <citation type="submission" date="2011-07" db="EMBL/GenBank/DDBJ databases">
        <authorList>
            <person name="Rader B.A."/>
            <person name="Kremer N."/>
            <person name="McFall-Ngai M.J."/>
        </authorList>
    </citation>
    <scope>NUCLEOTIDE SEQUENCE</scope>
</reference>
<evidence type="ECO:0000256" key="23">
    <source>
        <dbReference type="ARBA" id="ARBA00049444"/>
    </source>
</evidence>
<evidence type="ECO:0000256" key="8">
    <source>
        <dbReference type="ARBA" id="ARBA00022723"/>
    </source>
</evidence>
<evidence type="ECO:0000256" key="7">
    <source>
        <dbReference type="ARBA" id="ARBA00022622"/>
    </source>
</evidence>
<comment type="catalytic activity">
    <reaction evidence="15">
        <text>a phosphate monoester + H2O = an alcohol + phosphate</text>
        <dbReference type="Rhea" id="RHEA:15017"/>
        <dbReference type="ChEBI" id="CHEBI:15377"/>
        <dbReference type="ChEBI" id="CHEBI:30879"/>
        <dbReference type="ChEBI" id="CHEBI:43474"/>
        <dbReference type="ChEBI" id="CHEBI:67140"/>
        <dbReference type="EC" id="3.1.3.1"/>
    </reaction>
    <physiologicalReaction direction="left-to-right" evidence="15">
        <dbReference type="Rhea" id="RHEA:15018"/>
    </physiologicalReaction>
</comment>
<feature type="binding site" evidence="26">
    <location>
        <position position="61"/>
    </location>
    <ligand>
        <name>Mg(2+)</name>
        <dbReference type="ChEBI" id="CHEBI:18420"/>
    </ligand>
</feature>
<dbReference type="Gene3D" id="3.40.720.10">
    <property type="entry name" value="Alkaline Phosphatase, subunit A"/>
    <property type="match status" value="1"/>
</dbReference>
<evidence type="ECO:0000256" key="28">
    <source>
        <dbReference type="SAM" id="SignalP"/>
    </source>
</evidence>
<feature type="binding site" evidence="26">
    <location>
        <position position="175"/>
    </location>
    <ligand>
        <name>Mg(2+)</name>
        <dbReference type="ChEBI" id="CHEBI:18420"/>
    </ligand>
</feature>
<feature type="signal peptide" evidence="28">
    <location>
        <begin position="1"/>
        <end position="21"/>
    </location>
</feature>
<organism evidence="29">
    <name type="scientific">Euprymna scolopes</name>
    <name type="common">Hawaiian bobtail squid</name>
    <dbReference type="NCBI Taxonomy" id="6613"/>
    <lineage>
        <taxon>Eukaryota</taxon>
        <taxon>Metazoa</taxon>
        <taxon>Spiralia</taxon>
        <taxon>Lophotrochozoa</taxon>
        <taxon>Mollusca</taxon>
        <taxon>Cephalopoda</taxon>
        <taxon>Coleoidea</taxon>
        <taxon>Decapodiformes</taxon>
        <taxon>Sepiida</taxon>
        <taxon>Sepiolidae</taxon>
        <taxon>Sepiolinae</taxon>
        <taxon>Euprymna</taxon>
    </lineage>
</organism>
<dbReference type="GO" id="GO:0004035">
    <property type="term" value="F:alkaline phosphatase activity"/>
    <property type="evidence" value="ECO:0007669"/>
    <property type="project" value="UniProtKB-EC"/>
</dbReference>
<evidence type="ECO:0000256" key="13">
    <source>
        <dbReference type="ARBA" id="ARBA00023180"/>
    </source>
</evidence>
<dbReference type="SUPFAM" id="SSF53649">
    <property type="entry name" value="Alkaline phosphatase-like"/>
    <property type="match status" value="1"/>
</dbReference>
<dbReference type="AlphaFoldDB" id="G8H3N8"/>
<keyword evidence="7" id="KW-0336">GPI-anchor</keyword>
<evidence type="ECO:0000256" key="3">
    <source>
        <dbReference type="ARBA" id="ARBA00011738"/>
    </source>
</evidence>
<dbReference type="GO" id="GO:0098552">
    <property type="term" value="C:side of membrane"/>
    <property type="evidence" value="ECO:0007669"/>
    <property type="project" value="UniProtKB-KW"/>
</dbReference>
<keyword evidence="10 26" id="KW-0862">Zinc</keyword>
<evidence type="ECO:0000256" key="4">
    <source>
        <dbReference type="ARBA" id="ARBA00012647"/>
    </source>
</evidence>
<dbReference type="EMBL" id="JN315637">
    <property type="protein sequence ID" value="AER46069.1"/>
    <property type="molecule type" value="mRNA"/>
</dbReference>
<comment type="subcellular location">
    <subcellularLocation>
        <location evidence="1">Cell membrane</location>
        <topology evidence="1">Lipid-anchor</topology>
        <topology evidence="1">GPI-anchor</topology>
    </subcellularLocation>
    <subcellularLocation>
        <location evidence="17">Extracellular vesicle membrane</location>
        <topology evidence="17">Lipid-anchor</topology>
        <topology evidence="17">GPI-anchor</topology>
    </subcellularLocation>
</comment>
<protein>
    <recommendedName>
        <fullName evidence="18">Alkaline phosphatase, tissue-nonspecific isozyme</fullName>
        <ecNumber evidence="4">3.1.3.1</ecNumber>
    </recommendedName>
    <alternativeName>
        <fullName evidence="19">Phosphoamidase</fullName>
    </alternativeName>
</protein>
<evidence type="ECO:0000256" key="21">
    <source>
        <dbReference type="ARBA" id="ARBA00048778"/>
    </source>
</evidence>
<comment type="catalytic activity">
    <reaction evidence="22">
        <text>phosphoethanolamine + H2O = ethanolamine + phosphate</text>
        <dbReference type="Rhea" id="RHEA:16089"/>
        <dbReference type="ChEBI" id="CHEBI:15377"/>
        <dbReference type="ChEBI" id="CHEBI:43474"/>
        <dbReference type="ChEBI" id="CHEBI:57603"/>
        <dbReference type="ChEBI" id="CHEBI:58190"/>
    </reaction>
    <physiologicalReaction direction="left-to-right" evidence="22">
        <dbReference type="Rhea" id="RHEA:16090"/>
    </physiologicalReaction>
</comment>
<sequence length="528" mass="58495">MRLRTLHALCTLMLFAVGSYAVPTKRLKADWLSVGQEELKESLHAEINENIAKNVIMFLGDGMGISTITAARIYKGQQLNEDAEGFKLSFDKFPHLALIKTYCEDRITPDSAATATAYLSGVKINKGVIGLDSRVAFGQCDDKYEESKVSSILKWSQQKGKSVGIVTTTRVTHATPAGTYAHTPKRDWECDANMPNDTASWCKDIASQLVEDNPDINVILGGGRTKFLPQEMADPEYENKTGERRDHKNLIQTWLKNQQAKKRSAKYVWNQEEFQKVDPKTTDYLFGLFEPSHLQYEMNRETAKNKDPSLSELAVKAVQILQKNKNGFFLLVEGGRIDHGHHNNVAKAALTETVSFDDAIISVQNLVNVEDTLIVVTADHSHVFNLAGYPPRGTNLLDTVPIGEEEKSPLDNKPMTILVYGNGPGYQSPRQNITDVDTSSDTYIQQSAVPLEFDTHAGDDVPIYAIGPMSHLFKGVKEQNFIALAMGYASCVNGDMSHCTTSAVGQSHLVPSTFVFMLLQILINPISH</sequence>
<feature type="binding site" evidence="26">
    <location>
        <position position="342"/>
    </location>
    <ligand>
        <name>Zn(2+)</name>
        <dbReference type="ChEBI" id="CHEBI:29105"/>
        <label>2</label>
    </ligand>
</feature>
<dbReference type="GO" id="GO:0043262">
    <property type="term" value="F:ADP phosphatase activity"/>
    <property type="evidence" value="ECO:0007669"/>
    <property type="project" value="RHEA"/>
</dbReference>
<feature type="binding site" evidence="26">
    <location>
        <position position="173"/>
    </location>
    <ligand>
        <name>Mg(2+)</name>
        <dbReference type="ChEBI" id="CHEBI:18420"/>
    </ligand>
</feature>
<feature type="binding site" evidence="26">
    <location>
        <position position="380"/>
    </location>
    <ligand>
        <name>Zn(2+)</name>
        <dbReference type="ChEBI" id="CHEBI:29105"/>
        <label>2</label>
    </ligand>
</feature>
<keyword evidence="9 29" id="KW-0378">Hydrolase</keyword>
<keyword evidence="14" id="KW-0449">Lipoprotein</keyword>
<keyword evidence="12" id="KW-0472">Membrane</keyword>
<feature type="active site" description="Phosphoserine intermediate" evidence="25">
    <location>
        <position position="111"/>
    </location>
</feature>
<comment type="catalytic activity">
    <reaction evidence="16">
        <text>AMP + H2O = adenosine + phosphate</text>
        <dbReference type="Rhea" id="RHEA:29375"/>
        <dbReference type="ChEBI" id="CHEBI:15377"/>
        <dbReference type="ChEBI" id="CHEBI:16335"/>
        <dbReference type="ChEBI" id="CHEBI:43474"/>
        <dbReference type="ChEBI" id="CHEBI:456215"/>
    </reaction>
    <physiologicalReaction direction="left-to-right" evidence="16">
        <dbReference type="Rhea" id="RHEA:29376"/>
    </physiologicalReaction>
</comment>
<evidence type="ECO:0000256" key="2">
    <source>
        <dbReference type="ARBA" id="ARBA00005984"/>
    </source>
</evidence>
<feature type="chain" id="PRO_5003509995" description="Alkaline phosphatase, tissue-nonspecific isozyme" evidence="28">
    <location>
        <begin position="22"/>
        <end position="528"/>
    </location>
</feature>
<evidence type="ECO:0000256" key="5">
    <source>
        <dbReference type="ARBA" id="ARBA00022475"/>
    </source>
</evidence>
<feature type="binding site" evidence="26">
    <location>
        <position position="456"/>
    </location>
    <ligand>
        <name>Zn(2+)</name>
        <dbReference type="ChEBI" id="CHEBI:29105"/>
        <label>2</label>
    </ligand>
</feature>
<dbReference type="Pfam" id="PF00245">
    <property type="entry name" value="Alk_phosphatase"/>
    <property type="match status" value="1"/>
</dbReference>
<evidence type="ECO:0000256" key="18">
    <source>
        <dbReference type="ARBA" id="ARBA00040525"/>
    </source>
</evidence>
<keyword evidence="13" id="KW-0325">Glycoprotein</keyword>
<comment type="catalytic activity">
    <reaction evidence="24">
        <text>ADP + H2O = AMP + phosphate + H(+)</text>
        <dbReference type="Rhea" id="RHEA:61436"/>
        <dbReference type="ChEBI" id="CHEBI:15377"/>
        <dbReference type="ChEBI" id="CHEBI:15378"/>
        <dbReference type="ChEBI" id="CHEBI:43474"/>
        <dbReference type="ChEBI" id="CHEBI:456215"/>
        <dbReference type="ChEBI" id="CHEBI:456216"/>
    </reaction>
    <physiologicalReaction direction="left-to-right" evidence="24">
        <dbReference type="Rhea" id="RHEA:61437"/>
    </physiologicalReaction>
</comment>
<dbReference type="GO" id="GO:0016887">
    <property type="term" value="F:ATP hydrolysis activity"/>
    <property type="evidence" value="ECO:0007669"/>
    <property type="project" value="RHEA"/>
</dbReference>
<reference evidence="29" key="2">
    <citation type="submission" date="2011-11" db="EMBL/GenBank/DDBJ databases">
        <title>Modulation of symbiont lipid A signaling by host alkaline phosphatases in a squid-Vibrio symbiosis.</title>
        <authorList>
            <person name="Apicella M.A."/>
            <person name="Goldman W.E."/>
        </authorList>
    </citation>
    <scope>NUCLEOTIDE SEQUENCE</scope>
</reference>
<dbReference type="PANTHER" id="PTHR11596">
    <property type="entry name" value="ALKALINE PHOSPHATASE"/>
    <property type="match status" value="1"/>
</dbReference>
<dbReference type="CDD" id="cd16012">
    <property type="entry name" value="ALP"/>
    <property type="match status" value="1"/>
</dbReference>
<evidence type="ECO:0000256" key="26">
    <source>
        <dbReference type="PIRSR" id="PIRSR601952-2"/>
    </source>
</evidence>
<comment type="subunit">
    <text evidence="3">Homodimer.</text>
</comment>
<dbReference type="EC" id="3.1.3.1" evidence="4"/>
<keyword evidence="11 26" id="KW-0460">Magnesium</keyword>
<keyword evidence="6" id="KW-0091">Biomineralization</keyword>
<evidence type="ECO:0000256" key="27">
    <source>
        <dbReference type="RuleBase" id="RU003946"/>
    </source>
</evidence>
<feature type="binding site" evidence="26">
    <location>
        <position position="333"/>
    </location>
    <ligand>
        <name>Mg(2+)</name>
        <dbReference type="ChEBI" id="CHEBI:18420"/>
    </ligand>
</feature>
<dbReference type="SMART" id="SM00098">
    <property type="entry name" value="alkPPc"/>
    <property type="match status" value="1"/>
</dbReference>
<proteinExistence type="evidence at transcript level"/>
<evidence type="ECO:0000256" key="22">
    <source>
        <dbReference type="ARBA" id="ARBA00048929"/>
    </source>
</evidence>
<dbReference type="SMR" id="G8H3N8"/>
<accession>G8H3N8</accession>
<dbReference type="FunFam" id="3.40.720.10:FF:000008">
    <property type="entry name" value="Alkaline phosphatase"/>
    <property type="match status" value="1"/>
</dbReference>
<evidence type="ECO:0000256" key="11">
    <source>
        <dbReference type="ARBA" id="ARBA00022842"/>
    </source>
</evidence>
<dbReference type="PANTHER" id="PTHR11596:SF74">
    <property type="entry name" value="ALKALINE PHOSPHATASE, TISSUE-NONSPECIFIC ISOZYME"/>
    <property type="match status" value="1"/>
</dbReference>
<comment type="cofactor">
    <cofactor evidence="26">
        <name>Zn(2+)</name>
        <dbReference type="ChEBI" id="CHEBI:29105"/>
    </cofactor>
    <text evidence="26">Binds 2 Zn(2+) ions.</text>
</comment>
<dbReference type="GO" id="GO:0005886">
    <property type="term" value="C:plasma membrane"/>
    <property type="evidence" value="ECO:0007669"/>
    <property type="project" value="UniProtKB-SubCell"/>
</dbReference>
<feature type="binding site" evidence="26">
    <location>
        <position position="61"/>
    </location>
    <ligand>
        <name>Zn(2+)</name>
        <dbReference type="ChEBI" id="CHEBI:29105"/>
        <label>2</label>
    </ligand>
</feature>
<dbReference type="InterPro" id="IPR001952">
    <property type="entry name" value="Alkaline_phosphatase"/>
</dbReference>
<dbReference type="GO" id="GO:0031214">
    <property type="term" value="P:biomineral tissue development"/>
    <property type="evidence" value="ECO:0007669"/>
    <property type="project" value="UniProtKB-KW"/>
</dbReference>
<evidence type="ECO:0000256" key="6">
    <source>
        <dbReference type="ARBA" id="ARBA00022591"/>
    </source>
</evidence>
<evidence type="ECO:0000256" key="20">
    <source>
        <dbReference type="ARBA" id="ARBA00048097"/>
    </source>
</evidence>